<keyword evidence="2" id="KW-1133">Transmembrane helix</keyword>
<name>J9H206_9ZZZZ</name>
<keyword evidence="2" id="KW-0812">Transmembrane</keyword>
<proteinExistence type="predicted"/>
<dbReference type="AlphaFoldDB" id="J9H206"/>
<comment type="caution">
    <text evidence="3">The sequence shown here is derived from an EMBL/GenBank/DDBJ whole genome shotgun (WGS) entry which is preliminary data.</text>
</comment>
<accession>J9H206</accession>
<evidence type="ECO:0000256" key="2">
    <source>
        <dbReference type="SAM" id="Phobius"/>
    </source>
</evidence>
<gene>
    <name evidence="3" type="ORF">EVA_04385</name>
</gene>
<protein>
    <submittedName>
        <fullName evidence="3">Uncharacterized protein</fullName>
    </submittedName>
</protein>
<sequence>MKTTDPFNSIGKRIPYTVPDHFFEKLQQNVWDEVAATTTTETSSPTEDEKNIPLKTPAGQRHNKVLRWMTIALPAAAVMTGLAILPFHNTPKSHSPSTSQNLNTTEWIEQLSDEELESYCLFMDNDIFMEQQNTISDF</sequence>
<feature type="transmembrane region" description="Helical" evidence="2">
    <location>
        <begin position="65"/>
        <end position="87"/>
    </location>
</feature>
<organism evidence="3">
    <name type="scientific">gut metagenome</name>
    <dbReference type="NCBI Taxonomy" id="749906"/>
    <lineage>
        <taxon>unclassified sequences</taxon>
        <taxon>metagenomes</taxon>
        <taxon>organismal metagenomes</taxon>
    </lineage>
</organism>
<reference evidence="3" key="1">
    <citation type="journal article" date="2012" name="PLoS ONE">
        <title>Gene sets for utilization of primary and secondary nutrition supplies in the distal gut of endangered iberian lynx.</title>
        <authorList>
            <person name="Alcaide M."/>
            <person name="Messina E."/>
            <person name="Richter M."/>
            <person name="Bargiela R."/>
            <person name="Peplies J."/>
            <person name="Huws S.A."/>
            <person name="Newbold C.J."/>
            <person name="Golyshin P.N."/>
            <person name="Simon M.A."/>
            <person name="Lopez G."/>
            <person name="Yakimov M.M."/>
            <person name="Ferrer M."/>
        </authorList>
    </citation>
    <scope>NUCLEOTIDE SEQUENCE</scope>
</reference>
<evidence type="ECO:0000313" key="3">
    <source>
        <dbReference type="EMBL" id="EJX07505.1"/>
    </source>
</evidence>
<keyword evidence="2" id="KW-0472">Membrane</keyword>
<dbReference type="EMBL" id="AMCI01000867">
    <property type="protein sequence ID" value="EJX07505.1"/>
    <property type="molecule type" value="Genomic_DNA"/>
</dbReference>
<evidence type="ECO:0000256" key="1">
    <source>
        <dbReference type="SAM" id="MobiDB-lite"/>
    </source>
</evidence>
<feature type="region of interest" description="Disordered" evidence="1">
    <location>
        <begin position="36"/>
        <end position="58"/>
    </location>
</feature>